<gene>
    <name evidence="7" type="ORF">MANT1106_LOCUS7696</name>
</gene>
<dbReference type="EMBL" id="HBFC01013186">
    <property type="protein sequence ID" value="CAD8705014.1"/>
    <property type="molecule type" value="Transcribed_RNA"/>
</dbReference>
<evidence type="ECO:0000313" key="7">
    <source>
        <dbReference type="EMBL" id="CAD8705014.1"/>
    </source>
</evidence>
<dbReference type="Gene3D" id="6.10.140.2220">
    <property type="match status" value="1"/>
</dbReference>
<protein>
    <recommendedName>
        <fullName evidence="6">MYND-type domain-containing protein</fullName>
    </recommendedName>
</protein>
<evidence type="ECO:0000259" key="6">
    <source>
        <dbReference type="PROSITE" id="PS50865"/>
    </source>
</evidence>
<dbReference type="SUPFAM" id="SSF144232">
    <property type="entry name" value="HIT/MYND zinc finger-like"/>
    <property type="match status" value="1"/>
</dbReference>
<evidence type="ECO:0000256" key="2">
    <source>
        <dbReference type="ARBA" id="ARBA00022771"/>
    </source>
</evidence>
<evidence type="ECO:0000256" key="4">
    <source>
        <dbReference type="PROSITE-ProRule" id="PRU00134"/>
    </source>
</evidence>
<feature type="region of interest" description="Disordered" evidence="5">
    <location>
        <begin position="1"/>
        <end position="30"/>
    </location>
</feature>
<reference evidence="7" key="1">
    <citation type="submission" date="2021-01" db="EMBL/GenBank/DDBJ databases">
        <authorList>
            <person name="Corre E."/>
            <person name="Pelletier E."/>
            <person name="Niang G."/>
            <person name="Scheremetjew M."/>
            <person name="Finn R."/>
            <person name="Kale V."/>
            <person name="Holt S."/>
            <person name="Cochrane G."/>
            <person name="Meng A."/>
            <person name="Brown T."/>
            <person name="Cohen L."/>
        </authorList>
    </citation>
    <scope>NUCLEOTIDE SEQUENCE</scope>
    <source>
        <strain evidence="7">SL-175</strain>
    </source>
</reference>
<evidence type="ECO:0000256" key="3">
    <source>
        <dbReference type="ARBA" id="ARBA00022833"/>
    </source>
</evidence>
<dbReference type="GO" id="GO:0008270">
    <property type="term" value="F:zinc ion binding"/>
    <property type="evidence" value="ECO:0007669"/>
    <property type="project" value="UniProtKB-KW"/>
</dbReference>
<dbReference type="Pfam" id="PF01753">
    <property type="entry name" value="zf-MYND"/>
    <property type="match status" value="1"/>
</dbReference>
<organism evidence="7">
    <name type="scientific">Mantoniella antarctica</name>
    <dbReference type="NCBI Taxonomy" id="81844"/>
    <lineage>
        <taxon>Eukaryota</taxon>
        <taxon>Viridiplantae</taxon>
        <taxon>Chlorophyta</taxon>
        <taxon>Mamiellophyceae</taxon>
        <taxon>Mamiellales</taxon>
        <taxon>Mamiellaceae</taxon>
        <taxon>Mantoniella</taxon>
    </lineage>
</organism>
<dbReference type="AlphaFoldDB" id="A0A7S0SFY9"/>
<sequence length="367" mass="40929">MDSTRHALNDALDDPSEVERLSTNQASDAAPDRNHQFLGCSKCHSVPAAGLKLRHCGGCQTRSYCGKACAKADWAEHKRHCERLRGERGEAMATHLSSGGLEKDFNKARLNFVGQFLKVPGLSCELTLLAWRVRSEAPVIIVSTSKSDVDFSRSRIRSWVVPRRIWDEDQDFTDNSSIRWRKSWRTNVRQIYDGSSFCPDKQFVCVFVVDDVSKTVDINFSDNILRGVEIVAALTAATTAEDLANAFAWMRASPAVHASKFMQSLQHRAASFYGSTGPTGSIPDPSRAINNEVAYTMCANFLLLQFEVRLMGLRGAAHLNGREGVIRSIDPANKERWSVRLDDGTCVSVKAGNFEHVRRGDYKRMLL</sequence>
<keyword evidence="2 4" id="KW-0863">Zinc-finger</keyword>
<name>A0A7S0SFY9_9CHLO</name>
<dbReference type="PROSITE" id="PS50865">
    <property type="entry name" value="ZF_MYND_2"/>
    <property type="match status" value="1"/>
</dbReference>
<evidence type="ECO:0000256" key="5">
    <source>
        <dbReference type="SAM" id="MobiDB-lite"/>
    </source>
</evidence>
<accession>A0A7S0SFY9</accession>
<proteinExistence type="predicted"/>
<feature type="domain" description="MYND-type" evidence="6">
    <location>
        <begin position="40"/>
        <end position="81"/>
    </location>
</feature>
<keyword evidence="3" id="KW-0862">Zinc</keyword>
<dbReference type="InterPro" id="IPR002893">
    <property type="entry name" value="Znf_MYND"/>
</dbReference>
<evidence type="ECO:0000256" key="1">
    <source>
        <dbReference type="ARBA" id="ARBA00022723"/>
    </source>
</evidence>
<keyword evidence="1" id="KW-0479">Metal-binding</keyword>